<dbReference type="SUPFAM" id="SSF55073">
    <property type="entry name" value="Nucleotide cyclase"/>
    <property type="match status" value="1"/>
</dbReference>
<dbReference type="PROSITE" id="PS50112">
    <property type="entry name" value="PAS"/>
    <property type="match status" value="1"/>
</dbReference>
<dbReference type="PROSITE" id="PS50113">
    <property type="entry name" value="PAC"/>
    <property type="match status" value="1"/>
</dbReference>
<dbReference type="KEGG" id="pfs:PFLU_5127"/>
<comment type="cofactor">
    <cofactor evidence="1">
        <name>Mg(2+)</name>
        <dbReference type="ChEBI" id="CHEBI:18420"/>
    </cofactor>
</comment>
<dbReference type="GO" id="GO:0052621">
    <property type="term" value="F:diguanylate cyclase activity"/>
    <property type="evidence" value="ECO:0007669"/>
    <property type="project" value="UniProtKB-EC"/>
</dbReference>
<dbReference type="GO" id="GO:0005886">
    <property type="term" value="C:plasma membrane"/>
    <property type="evidence" value="ECO:0007669"/>
    <property type="project" value="UniProtKB-SubCell"/>
</dbReference>
<dbReference type="InterPro" id="IPR001610">
    <property type="entry name" value="PAC"/>
</dbReference>
<dbReference type="InterPro" id="IPR050469">
    <property type="entry name" value="Diguanylate_Cyclase"/>
</dbReference>
<reference evidence="8" key="1">
    <citation type="journal article" date="2009" name="Genome Biol.">
        <title>Genomic and genetic analyses of diversity and plant interactions of Pseudomonas fluorescens.</title>
        <authorList>
            <person name="Silby M.W."/>
            <person name="Cerdeno-Tarraga A.M."/>
            <person name="Vernikos G.S."/>
            <person name="Giddens S.R."/>
            <person name="Jackson R.W."/>
            <person name="Preston G.M."/>
            <person name="Zhang X.X."/>
            <person name="Moon C.D."/>
            <person name="Gehrig S.M."/>
            <person name="Godfrey S.A."/>
            <person name="Knight C.G."/>
            <person name="Malone J.G."/>
            <person name="Robinson Z."/>
            <person name="Spiers A.J."/>
            <person name="Harris S."/>
            <person name="Challis G.L."/>
            <person name="Yaxley A.M."/>
            <person name="Harris D."/>
            <person name="Seeger K."/>
            <person name="Murphy L."/>
            <person name="Rutter S."/>
            <person name="Squares R."/>
            <person name="Quail M.A."/>
            <person name="Saunders E."/>
            <person name="Mavromatis K."/>
            <person name="Brettin T.S."/>
            <person name="Bentley S.D."/>
            <person name="Hothersall J."/>
            <person name="Stephens E."/>
            <person name="Thomas C.M."/>
            <person name="Parkhill J."/>
            <person name="Levy S.B."/>
            <person name="Rainey P.B."/>
            <person name="Thomson N.R."/>
        </authorList>
    </citation>
    <scope>NUCLEOTIDE SEQUENCE [LARGE SCALE GENOMIC DNA]</scope>
    <source>
        <strain evidence="8">SBW25</strain>
    </source>
</reference>
<dbReference type="InterPro" id="IPR013655">
    <property type="entry name" value="PAS_fold_3"/>
</dbReference>
<dbReference type="Pfam" id="PF08447">
    <property type="entry name" value="PAS_3"/>
    <property type="match status" value="1"/>
</dbReference>
<dbReference type="NCBIfam" id="TIGR00254">
    <property type="entry name" value="GGDEF"/>
    <property type="match status" value="1"/>
</dbReference>
<dbReference type="NCBIfam" id="TIGR00229">
    <property type="entry name" value="sensory_box"/>
    <property type="match status" value="1"/>
</dbReference>
<protein>
    <recommendedName>
        <fullName evidence="3">diguanylate cyclase</fullName>
        <ecNumber evidence="3">2.7.7.65</ecNumber>
    </recommendedName>
</protein>
<gene>
    <name evidence="8" type="ordered locus">PFLU_5127</name>
</gene>
<organism evidence="8">
    <name type="scientific">Pseudomonas fluorescens (strain SBW25)</name>
    <dbReference type="NCBI Taxonomy" id="216595"/>
    <lineage>
        <taxon>Bacteria</taxon>
        <taxon>Pseudomonadati</taxon>
        <taxon>Pseudomonadota</taxon>
        <taxon>Gammaproteobacteria</taxon>
        <taxon>Pseudomonadales</taxon>
        <taxon>Pseudomonadaceae</taxon>
        <taxon>Pseudomonas</taxon>
    </lineage>
</organism>
<dbReference type="Pfam" id="PF00990">
    <property type="entry name" value="GGDEF"/>
    <property type="match status" value="1"/>
</dbReference>
<comment type="subcellular location">
    <subcellularLocation>
        <location evidence="2">Cell inner membrane</location>
    </subcellularLocation>
</comment>
<evidence type="ECO:0000256" key="3">
    <source>
        <dbReference type="ARBA" id="ARBA00012528"/>
    </source>
</evidence>
<evidence type="ECO:0000256" key="1">
    <source>
        <dbReference type="ARBA" id="ARBA00001946"/>
    </source>
</evidence>
<dbReference type="InterPro" id="IPR029787">
    <property type="entry name" value="Nucleotide_cyclase"/>
</dbReference>
<evidence type="ECO:0000313" key="8">
    <source>
        <dbReference type="EMBL" id="CAY52152.1"/>
    </source>
</evidence>
<dbReference type="eggNOG" id="COG3706">
    <property type="taxonomic scope" value="Bacteria"/>
</dbReference>
<dbReference type="PANTHER" id="PTHR45138">
    <property type="entry name" value="REGULATORY COMPONENTS OF SENSORY TRANSDUCTION SYSTEM"/>
    <property type="match status" value="1"/>
</dbReference>
<name>C3K1T4_PSEFS</name>
<dbReference type="SUPFAM" id="SSF55785">
    <property type="entry name" value="PYP-like sensor domain (PAS domain)"/>
    <property type="match status" value="1"/>
</dbReference>
<feature type="domain" description="GGDEF" evidence="6">
    <location>
        <begin position="270"/>
        <end position="395"/>
    </location>
</feature>
<dbReference type="Proteomes" id="UP001152918">
    <property type="component" value="Chromosome"/>
</dbReference>
<evidence type="ECO:0000313" key="7">
    <source>
        <dbReference type="EMBL" id="CAI2799274.1"/>
    </source>
</evidence>
<feature type="domain" description="PAS" evidence="4">
    <location>
        <begin position="77"/>
        <end position="149"/>
    </location>
</feature>
<dbReference type="HOGENOM" id="CLU_000445_11_4_6"/>
<dbReference type="InterPro" id="IPR000160">
    <property type="entry name" value="GGDEF_dom"/>
</dbReference>
<dbReference type="FunFam" id="3.30.70.270:FF:000001">
    <property type="entry name" value="Diguanylate cyclase domain protein"/>
    <property type="match status" value="1"/>
</dbReference>
<dbReference type="EC" id="2.7.7.65" evidence="3"/>
<dbReference type="InterPro" id="IPR000700">
    <property type="entry name" value="PAS-assoc_C"/>
</dbReference>
<dbReference type="GO" id="GO:0043709">
    <property type="term" value="P:cell adhesion involved in single-species biofilm formation"/>
    <property type="evidence" value="ECO:0007669"/>
    <property type="project" value="TreeGrafter"/>
</dbReference>
<dbReference type="Gene3D" id="3.30.450.20">
    <property type="entry name" value="PAS domain"/>
    <property type="match status" value="1"/>
</dbReference>
<proteinExistence type="predicted"/>
<dbReference type="GO" id="GO:1902201">
    <property type="term" value="P:negative regulation of bacterial-type flagellum-dependent cell motility"/>
    <property type="evidence" value="ECO:0007669"/>
    <property type="project" value="TreeGrafter"/>
</dbReference>
<dbReference type="InterPro" id="IPR000014">
    <property type="entry name" value="PAS"/>
</dbReference>
<dbReference type="SMART" id="SM00091">
    <property type="entry name" value="PAS"/>
    <property type="match status" value="1"/>
</dbReference>
<evidence type="ECO:0000259" key="6">
    <source>
        <dbReference type="PROSITE" id="PS50887"/>
    </source>
</evidence>
<dbReference type="EMBL" id="AM181176">
    <property type="protein sequence ID" value="CAY52152.1"/>
    <property type="molecule type" value="Genomic_DNA"/>
</dbReference>
<accession>C3K1T4</accession>
<evidence type="ECO:0000256" key="2">
    <source>
        <dbReference type="ARBA" id="ARBA00004533"/>
    </source>
</evidence>
<feature type="domain" description="PAC" evidence="5">
    <location>
        <begin position="153"/>
        <end position="206"/>
    </location>
</feature>
<dbReference type="SMART" id="SM00086">
    <property type="entry name" value="PAC"/>
    <property type="match status" value="1"/>
</dbReference>
<dbReference type="Gene3D" id="3.30.70.270">
    <property type="match status" value="1"/>
</dbReference>
<dbReference type="AlphaFoldDB" id="C3K1T4"/>
<dbReference type="CDD" id="cd00130">
    <property type="entry name" value="PAS"/>
    <property type="match status" value="1"/>
</dbReference>
<evidence type="ECO:0000259" key="4">
    <source>
        <dbReference type="PROSITE" id="PS50112"/>
    </source>
</evidence>
<dbReference type="EMBL" id="OV986001">
    <property type="protein sequence ID" value="CAI2799274.1"/>
    <property type="molecule type" value="Genomic_DNA"/>
</dbReference>
<dbReference type="InterPro" id="IPR043128">
    <property type="entry name" value="Rev_trsase/Diguanyl_cyclase"/>
</dbReference>
<reference evidence="7" key="2">
    <citation type="submission" date="2023-10" db="EMBL/GenBank/DDBJ databases">
        <authorList>
            <person name="Fortmann-Grote C."/>
        </authorList>
    </citation>
    <scope>NUCLEOTIDE SEQUENCE</scope>
    <source>
        <strain evidence="7">SBW25</strain>
    </source>
</reference>
<dbReference type="PROSITE" id="PS50887">
    <property type="entry name" value="GGDEF"/>
    <property type="match status" value="1"/>
</dbReference>
<sequence>MDIGKHVLQKCSNSQKPSTFSLTSALFKASKPRCTVAPATEYRRQQWQALTAAHARNAQMDDTSDNTPLRQDFSHFNADMLHTVLELVSDGIWDWNANTGFVYRNPGWYEMLGYPRHALENSVFTWENVIHPEDYPQVMKLFDDYIHRRAPHYQAEYRCRKKDGSYLWIEDRGYVIARNADGSVARMVGAHRDIHLRKCSVEQLERRNQSLEALVAERTHELSRVNQQLQLQLDENRSMAERDALTLVANRYRLEKVLLEECDRAKRFRLPLSLIAMDIDDFKPINDRYGHGVGDQTLVRVVECLEHAIRPDDLLARWGGDEFVLVLPKTSLEVATALAERIRQTLKNLPSGDFKITLSLGVAQRKAHEAPAALMMRADQALYRAKAAGKDGVSV</sequence>
<dbReference type="SMART" id="SM00267">
    <property type="entry name" value="GGDEF"/>
    <property type="match status" value="1"/>
</dbReference>
<dbReference type="PANTHER" id="PTHR45138:SF24">
    <property type="entry name" value="DIGUANYLATE CYCLASE DGCC-RELATED"/>
    <property type="match status" value="1"/>
</dbReference>
<dbReference type="InterPro" id="IPR035965">
    <property type="entry name" value="PAS-like_dom_sf"/>
</dbReference>
<dbReference type="CDD" id="cd01949">
    <property type="entry name" value="GGDEF"/>
    <property type="match status" value="1"/>
</dbReference>
<evidence type="ECO:0000259" key="5">
    <source>
        <dbReference type="PROSITE" id="PS50113"/>
    </source>
</evidence>